<dbReference type="EMBL" id="JAEPBH010000005">
    <property type="protein sequence ID" value="MBK4714327.1"/>
    <property type="molecule type" value="Genomic_DNA"/>
</dbReference>
<evidence type="ECO:0000313" key="1">
    <source>
        <dbReference type="EMBL" id="MBK4714327.1"/>
    </source>
</evidence>
<dbReference type="Proteomes" id="UP000659047">
    <property type="component" value="Unassembled WGS sequence"/>
</dbReference>
<sequence>MAIHFARGIVTPQNQLSSRISAECHAWAKELPRHHRERYLASHALLAEMLFMLYGITRLPPITLRDGKPAFADSTLPAFSQAWAGNIAGIALTTEGLCGLDMALHPTSGCLRPYTPNCKDNFTRSETTWINNQNDPQEARIQLAVLHQSIKKLSDNHCNEVRISPCAGRLRVNSNQRVEALCDAEDILIWALCASPGIETLRLWEFNHHSGWQALPDPGNRNSYTGNRMMRFATHPAEQSLLFC</sequence>
<dbReference type="AlphaFoldDB" id="A0A8K0V520"/>
<gene>
    <name evidence="1" type="ORF">JJB97_03035</name>
</gene>
<name>A0A8K0V520_9ENTR</name>
<comment type="caution">
    <text evidence="1">The sequence shown here is derived from an EMBL/GenBank/DDBJ whole genome shotgun (WGS) entry which is preliminary data.</text>
</comment>
<evidence type="ECO:0008006" key="3">
    <source>
        <dbReference type="Google" id="ProtNLM"/>
    </source>
</evidence>
<evidence type="ECO:0000313" key="2">
    <source>
        <dbReference type="Proteomes" id="UP000659047"/>
    </source>
</evidence>
<keyword evidence="2" id="KW-1185">Reference proteome</keyword>
<accession>A0A8K0V520</accession>
<organism evidence="1 2">
    <name type="scientific">Tenebrionibacter intestinalis</name>
    <dbReference type="NCBI Taxonomy" id="2799638"/>
    <lineage>
        <taxon>Bacteria</taxon>
        <taxon>Pseudomonadati</taxon>
        <taxon>Pseudomonadota</taxon>
        <taxon>Gammaproteobacteria</taxon>
        <taxon>Enterobacterales</taxon>
        <taxon>Enterobacteriaceae</taxon>
        <taxon>Tenebrionibacter/Tenebrionicola group</taxon>
        <taxon>Tenebrionibacter</taxon>
    </lineage>
</organism>
<proteinExistence type="predicted"/>
<reference evidence="1" key="1">
    <citation type="submission" date="2021-01" db="EMBL/GenBank/DDBJ databases">
        <title>Intestinitalea alba gen. nov., sp. nov., a novel genus of the family Enterobacteriaceae, isolated from the gut of the plastic-eating mealworm Tenebrio molitor L.</title>
        <authorList>
            <person name="Yang Y."/>
        </authorList>
    </citation>
    <scope>NUCLEOTIDE SEQUENCE</scope>
    <source>
        <strain evidence="1">BIT-L3</strain>
    </source>
</reference>
<dbReference type="RefSeq" id="WP_238712330.1">
    <property type="nucleotide sequence ID" value="NZ_JAEPBH010000005.1"/>
</dbReference>
<protein>
    <recommendedName>
        <fullName evidence="3">Phosphopantetheinyl transferase</fullName>
    </recommendedName>
</protein>